<protein>
    <submittedName>
        <fullName evidence="1">Uncharacterized protein</fullName>
    </submittedName>
</protein>
<proteinExistence type="predicted"/>
<dbReference type="EMBL" id="ML179058">
    <property type="protein sequence ID" value="THV04256.1"/>
    <property type="molecule type" value="Genomic_DNA"/>
</dbReference>
<evidence type="ECO:0000313" key="2">
    <source>
        <dbReference type="Proteomes" id="UP000297245"/>
    </source>
</evidence>
<gene>
    <name evidence="1" type="ORF">K435DRAFT_774506</name>
</gene>
<name>A0A4V4HHW1_DENBC</name>
<keyword evidence="2" id="KW-1185">Reference proteome</keyword>
<reference evidence="1 2" key="1">
    <citation type="journal article" date="2019" name="Nat. Ecol. Evol.">
        <title>Megaphylogeny resolves global patterns of mushroom evolution.</title>
        <authorList>
            <person name="Varga T."/>
            <person name="Krizsan K."/>
            <person name="Foldi C."/>
            <person name="Dima B."/>
            <person name="Sanchez-Garcia M."/>
            <person name="Sanchez-Ramirez S."/>
            <person name="Szollosi G.J."/>
            <person name="Szarkandi J.G."/>
            <person name="Papp V."/>
            <person name="Albert L."/>
            <person name="Andreopoulos W."/>
            <person name="Angelini C."/>
            <person name="Antonin V."/>
            <person name="Barry K.W."/>
            <person name="Bougher N.L."/>
            <person name="Buchanan P."/>
            <person name="Buyck B."/>
            <person name="Bense V."/>
            <person name="Catcheside P."/>
            <person name="Chovatia M."/>
            <person name="Cooper J."/>
            <person name="Damon W."/>
            <person name="Desjardin D."/>
            <person name="Finy P."/>
            <person name="Geml J."/>
            <person name="Haridas S."/>
            <person name="Hughes K."/>
            <person name="Justo A."/>
            <person name="Karasinski D."/>
            <person name="Kautmanova I."/>
            <person name="Kiss B."/>
            <person name="Kocsube S."/>
            <person name="Kotiranta H."/>
            <person name="LaButti K.M."/>
            <person name="Lechner B.E."/>
            <person name="Liimatainen K."/>
            <person name="Lipzen A."/>
            <person name="Lukacs Z."/>
            <person name="Mihaltcheva S."/>
            <person name="Morgado L.N."/>
            <person name="Niskanen T."/>
            <person name="Noordeloos M.E."/>
            <person name="Ohm R.A."/>
            <person name="Ortiz-Santana B."/>
            <person name="Ovrebo C."/>
            <person name="Racz N."/>
            <person name="Riley R."/>
            <person name="Savchenko A."/>
            <person name="Shiryaev A."/>
            <person name="Soop K."/>
            <person name="Spirin V."/>
            <person name="Szebenyi C."/>
            <person name="Tomsovsky M."/>
            <person name="Tulloss R.E."/>
            <person name="Uehling J."/>
            <person name="Grigoriev I.V."/>
            <person name="Vagvolgyi C."/>
            <person name="Papp T."/>
            <person name="Martin F.M."/>
            <person name="Miettinen O."/>
            <person name="Hibbett D.S."/>
            <person name="Nagy L.G."/>
        </authorList>
    </citation>
    <scope>NUCLEOTIDE SEQUENCE [LARGE SCALE GENOMIC DNA]</scope>
    <source>
        <strain evidence="1 2">CBS 962.96</strain>
    </source>
</reference>
<organism evidence="1 2">
    <name type="scientific">Dendrothele bispora (strain CBS 962.96)</name>
    <dbReference type="NCBI Taxonomy" id="1314807"/>
    <lineage>
        <taxon>Eukaryota</taxon>
        <taxon>Fungi</taxon>
        <taxon>Dikarya</taxon>
        <taxon>Basidiomycota</taxon>
        <taxon>Agaricomycotina</taxon>
        <taxon>Agaricomycetes</taxon>
        <taxon>Agaricomycetidae</taxon>
        <taxon>Agaricales</taxon>
        <taxon>Agaricales incertae sedis</taxon>
        <taxon>Dendrothele</taxon>
    </lineage>
</organism>
<dbReference type="Proteomes" id="UP000297245">
    <property type="component" value="Unassembled WGS sequence"/>
</dbReference>
<evidence type="ECO:0000313" key="1">
    <source>
        <dbReference type="EMBL" id="THV04256.1"/>
    </source>
</evidence>
<dbReference type="AlphaFoldDB" id="A0A4V4HHW1"/>
<accession>A0A4V4HHW1</accession>
<sequence length="65" mass="7399">MYQCFDIRIPNPNPIYQRLTSCNGRPSRACGEILRLVGNGALNVQKREHIPSHLVEVLLYFTTPS</sequence>